<dbReference type="AlphaFoldDB" id="A0A1Y2EU38"/>
<dbReference type="EMBL" id="MCFI01000027">
    <property type="protein sequence ID" value="ORY75082.1"/>
    <property type="molecule type" value="Genomic_DNA"/>
</dbReference>
<accession>A0A1Y2EU38</accession>
<reference evidence="2 3" key="1">
    <citation type="submission" date="2016-07" db="EMBL/GenBank/DDBJ databases">
        <title>Pervasive Adenine N6-methylation of Active Genes in Fungi.</title>
        <authorList>
            <consortium name="DOE Joint Genome Institute"/>
            <person name="Mondo S.J."/>
            <person name="Dannebaum R.O."/>
            <person name="Kuo R.C."/>
            <person name="Labutti K."/>
            <person name="Haridas S."/>
            <person name="Kuo A."/>
            <person name="Salamov A."/>
            <person name="Ahrendt S.R."/>
            <person name="Lipzen A."/>
            <person name="Sullivan W."/>
            <person name="Andreopoulos W.B."/>
            <person name="Clum A."/>
            <person name="Lindquist E."/>
            <person name="Daum C."/>
            <person name="Ramamoorthy G.K."/>
            <person name="Gryganskyi A."/>
            <person name="Culley D."/>
            <person name="Magnuson J.K."/>
            <person name="James T.Y."/>
            <person name="O'Malley M.A."/>
            <person name="Stajich J.E."/>
            <person name="Spatafora J.W."/>
            <person name="Visel A."/>
            <person name="Grigoriev I.V."/>
        </authorList>
    </citation>
    <scope>NUCLEOTIDE SEQUENCE [LARGE SCALE GENOMIC DNA]</scope>
    <source>
        <strain evidence="2 3">12-1054</strain>
    </source>
</reference>
<proteinExistence type="predicted"/>
<evidence type="ECO:0000256" key="1">
    <source>
        <dbReference type="SAM" id="SignalP"/>
    </source>
</evidence>
<evidence type="ECO:0000313" key="2">
    <source>
        <dbReference type="EMBL" id="ORY75082.1"/>
    </source>
</evidence>
<dbReference type="Proteomes" id="UP000193685">
    <property type="component" value="Unassembled WGS sequence"/>
</dbReference>
<keyword evidence="3" id="KW-1185">Reference proteome</keyword>
<keyword evidence="1" id="KW-0732">Signal</keyword>
<comment type="caution">
    <text evidence="2">The sequence shown here is derived from an EMBL/GenBank/DDBJ whole genome shotgun (WGS) entry which is preliminary data.</text>
</comment>
<protein>
    <submittedName>
        <fullName evidence="2">Uncharacterized protein</fullName>
    </submittedName>
</protein>
<dbReference type="GeneID" id="63782902"/>
<name>A0A1Y2EU38_PROLT</name>
<feature type="signal peptide" evidence="1">
    <location>
        <begin position="1"/>
        <end position="26"/>
    </location>
</feature>
<organism evidence="2 3">
    <name type="scientific">Protomyces lactucae-debilis</name>
    <dbReference type="NCBI Taxonomy" id="2754530"/>
    <lineage>
        <taxon>Eukaryota</taxon>
        <taxon>Fungi</taxon>
        <taxon>Dikarya</taxon>
        <taxon>Ascomycota</taxon>
        <taxon>Taphrinomycotina</taxon>
        <taxon>Taphrinomycetes</taxon>
        <taxon>Taphrinales</taxon>
        <taxon>Protomycetaceae</taxon>
        <taxon>Protomyces</taxon>
    </lineage>
</organism>
<gene>
    <name evidence="2" type="ORF">BCR37DRAFT_192881</name>
</gene>
<sequence>MVQVDKTSVLLGVAMALFVWPTQSMAQASGPAWCDVFPVPYPFKGVVGKGSLNSNAEILNLKDCYAVRNGRLVSCNTVINLPKTEACWVATYNDELRTRIPSNALSDSRAGAEFSSIVAISSCHGHLCITGFRKTSSSRKEWSPMVRLA</sequence>
<evidence type="ECO:0000313" key="3">
    <source>
        <dbReference type="Proteomes" id="UP000193685"/>
    </source>
</evidence>
<feature type="chain" id="PRO_5013299549" evidence="1">
    <location>
        <begin position="27"/>
        <end position="149"/>
    </location>
</feature>
<dbReference type="RefSeq" id="XP_040722194.1">
    <property type="nucleotide sequence ID" value="XM_040866303.1"/>
</dbReference>